<dbReference type="SUPFAM" id="SSF69593">
    <property type="entry name" value="Glycerol-3-phosphate (1)-acyltransferase"/>
    <property type="match status" value="1"/>
</dbReference>
<feature type="transmembrane region" description="Helical" evidence="6">
    <location>
        <begin position="12"/>
        <end position="39"/>
    </location>
</feature>
<dbReference type="GO" id="GO:0036149">
    <property type="term" value="P:phosphatidylinositol acyl-chain remodeling"/>
    <property type="evidence" value="ECO:0007669"/>
    <property type="project" value="TreeGrafter"/>
</dbReference>
<evidence type="ECO:0000256" key="6">
    <source>
        <dbReference type="SAM" id="Phobius"/>
    </source>
</evidence>
<dbReference type="PANTHER" id="PTHR10983">
    <property type="entry name" value="1-ACYLGLYCEROL-3-PHOSPHATE ACYLTRANSFERASE-RELATED"/>
    <property type="match status" value="1"/>
</dbReference>
<dbReference type="CDD" id="cd07990">
    <property type="entry name" value="LPLAT_LCLAT1-like"/>
    <property type="match status" value="1"/>
</dbReference>
<dbReference type="InterPro" id="IPR002123">
    <property type="entry name" value="Plipid/glycerol_acylTrfase"/>
</dbReference>
<reference evidence="8" key="1">
    <citation type="submission" date="2025-05" db="UniProtKB">
        <authorList>
            <consortium name="Ensembl"/>
        </authorList>
    </citation>
    <scope>IDENTIFICATION</scope>
</reference>
<organism evidence="8 9">
    <name type="scientific">Eptatretus burgeri</name>
    <name type="common">Inshore hagfish</name>
    <dbReference type="NCBI Taxonomy" id="7764"/>
    <lineage>
        <taxon>Eukaryota</taxon>
        <taxon>Metazoa</taxon>
        <taxon>Chordata</taxon>
        <taxon>Craniata</taxon>
        <taxon>Vertebrata</taxon>
        <taxon>Cyclostomata</taxon>
        <taxon>Myxini</taxon>
        <taxon>Myxiniformes</taxon>
        <taxon>Myxinidae</taxon>
        <taxon>Eptatretinae</taxon>
        <taxon>Eptatretus</taxon>
    </lineage>
</organism>
<dbReference type="SMART" id="SM00563">
    <property type="entry name" value="PlsC"/>
    <property type="match status" value="1"/>
</dbReference>
<evidence type="ECO:0000256" key="5">
    <source>
        <dbReference type="ARBA" id="ARBA00023315"/>
    </source>
</evidence>
<dbReference type="GO" id="GO:0005783">
    <property type="term" value="C:endoplasmic reticulum"/>
    <property type="evidence" value="ECO:0007669"/>
    <property type="project" value="TreeGrafter"/>
</dbReference>
<sequence>MLLSLVVHVNSLRYWIPAAALLGMAPAFVLGRLAGLLLLPRRARRRMDDRMYALYQRAVLCFFENFTAVEVVVYGDIPAQRENVIYIANHQSTVDWVVADMVAVRQGALGDMRYILKDGLKWLPLYGWYFSQHGGTYVKRSLKFDEKMMVRKLHEYVKMDSPMFLVIFPEGTRYNPELPQAIEASQSFAEKEGLDVLNHVLTPRVKATEAAIAALRGHVRAIYDVTVAYEGSVDMQGKRKAAPTMPEFLCGTCPRVHIHFERLDLHDVPNGGLKFKRWLHKRFQKKDRLMAAFYGDGLGGLTFPAKGKTSSLGLHANLPSLLIAGGLTLPLLLTSTGRRVYFGTWLYGTLLGWLWVLVRP</sequence>
<dbReference type="Ensembl" id="ENSEBUT00000004036.1">
    <property type="protein sequence ID" value="ENSEBUP00000003654.1"/>
    <property type="gene ID" value="ENSEBUG00000002625.1"/>
</dbReference>
<dbReference type="InterPro" id="IPR032098">
    <property type="entry name" value="Acyltransf_C"/>
</dbReference>
<dbReference type="Pfam" id="PF16076">
    <property type="entry name" value="Acyltransf_C"/>
    <property type="match status" value="1"/>
</dbReference>
<feature type="domain" description="Phospholipid/glycerol acyltransferase" evidence="7">
    <location>
        <begin position="84"/>
        <end position="209"/>
    </location>
</feature>
<dbReference type="AlphaFoldDB" id="A0A8C4PXH1"/>
<feature type="transmembrane region" description="Helical" evidence="6">
    <location>
        <begin position="340"/>
        <end position="358"/>
    </location>
</feature>
<keyword evidence="2" id="KW-0808">Transferase</keyword>
<dbReference type="GeneTree" id="ENSGT00950000182836"/>
<keyword evidence="6" id="KW-0472">Membrane</keyword>
<dbReference type="Pfam" id="PF01553">
    <property type="entry name" value="Acyltransferase"/>
    <property type="match status" value="1"/>
</dbReference>
<dbReference type="OMA" id="HRSTVDW"/>
<keyword evidence="3" id="KW-0444">Lipid biosynthesis</keyword>
<proteinExistence type="inferred from homology"/>
<protein>
    <submittedName>
        <fullName evidence="8">1-acylglycerol-3-phosphate O-acyltransferase 5 (lysophosphatidic acid acyltransferase, epsilon)</fullName>
    </submittedName>
</protein>
<keyword evidence="6" id="KW-1133">Transmembrane helix</keyword>
<name>A0A8C4PXH1_EPTBU</name>
<evidence type="ECO:0000256" key="1">
    <source>
        <dbReference type="ARBA" id="ARBA00008655"/>
    </source>
</evidence>
<keyword evidence="5" id="KW-0012">Acyltransferase</keyword>
<keyword evidence="9" id="KW-1185">Reference proteome</keyword>
<evidence type="ECO:0000259" key="7">
    <source>
        <dbReference type="SMART" id="SM00563"/>
    </source>
</evidence>
<keyword evidence="3" id="KW-0443">Lipid metabolism</keyword>
<dbReference type="GO" id="GO:0016746">
    <property type="term" value="F:acyltransferase activity"/>
    <property type="evidence" value="ECO:0007669"/>
    <property type="project" value="UniProtKB-KW"/>
</dbReference>
<dbReference type="GO" id="GO:0008654">
    <property type="term" value="P:phospholipid biosynthetic process"/>
    <property type="evidence" value="ECO:0007669"/>
    <property type="project" value="UniProtKB-KW"/>
</dbReference>
<evidence type="ECO:0000256" key="2">
    <source>
        <dbReference type="ARBA" id="ARBA00022679"/>
    </source>
</evidence>
<evidence type="ECO:0000313" key="8">
    <source>
        <dbReference type="Ensembl" id="ENSEBUP00000003637.1"/>
    </source>
</evidence>
<dbReference type="GO" id="GO:0005739">
    <property type="term" value="C:mitochondrion"/>
    <property type="evidence" value="ECO:0007669"/>
    <property type="project" value="TreeGrafter"/>
</dbReference>
<feature type="transmembrane region" description="Helical" evidence="6">
    <location>
        <begin position="312"/>
        <end position="333"/>
    </location>
</feature>
<dbReference type="Proteomes" id="UP000694388">
    <property type="component" value="Unplaced"/>
</dbReference>
<evidence type="ECO:0000256" key="4">
    <source>
        <dbReference type="ARBA" id="ARBA00023264"/>
    </source>
</evidence>
<evidence type="ECO:0000256" key="3">
    <source>
        <dbReference type="ARBA" id="ARBA00023209"/>
    </source>
</evidence>
<comment type="similarity">
    <text evidence="1">Belongs to the 1-acyl-sn-glycerol-3-phosphate acyltransferase family.</text>
</comment>
<keyword evidence="3" id="KW-0594">Phospholipid biosynthesis</keyword>
<keyword evidence="6" id="KW-0812">Transmembrane</keyword>
<dbReference type="Ensembl" id="ENSEBUT00000004017.1">
    <property type="protein sequence ID" value="ENSEBUP00000003637.1"/>
    <property type="gene ID" value="ENSEBUG00000002625.1"/>
</dbReference>
<accession>A0A8C4PXH1</accession>
<dbReference type="PANTHER" id="PTHR10983:SF73">
    <property type="entry name" value="1-ACYL-SN-GLYCEROL-3-PHOSPHATE ACYLTRANSFERASE EPSILON"/>
    <property type="match status" value="1"/>
</dbReference>
<evidence type="ECO:0000313" key="9">
    <source>
        <dbReference type="Proteomes" id="UP000694388"/>
    </source>
</evidence>
<keyword evidence="4" id="KW-1208">Phospholipid metabolism</keyword>